<evidence type="ECO:0000259" key="2">
    <source>
        <dbReference type="Pfam" id="PF14309"/>
    </source>
</evidence>
<dbReference type="InterPro" id="IPR032795">
    <property type="entry name" value="DUF3741-assoc"/>
</dbReference>
<name>A0A328E458_9ASTE</name>
<feature type="region of interest" description="Disordered" evidence="1">
    <location>
        <begin position="1"/>
        <end position="34"/>
    </location>
</feature>
<evidence type="ECO:0000313" key="4">
    <source>
        <dbReference type="EMBL" id="RAL51389.1"/>
    </source>
</evidence>
<evidence type="ECO:0000256" key="1">
    <source>
        <dbReference type="SAM" id="MobiDB-lite"/>
    </source>
</evidence>
<accession>A0A328E458</accession>
<feature type="region of interest" description="Disordered" evidence="1">
    <location>
        <begin position="295"/>
        <end position="324"/>
    </location>
</feature>
<dbReference type="PANTHER" id="PTHR37751:SF1">
    <property type="entry name" value="LOW PROTEIN: M-PHASE INDUCER PHOSPHATASE-LIKE PROTEIN"/>
    <property type="match status" value="1"/>
</dbReference>
<comment type="caution">
    <text evidence="4">The sequence shown here is derived from an EMBL/GenBank/DDBJ whole genome shotgun (WGS) entry which is preliminary data.</text>
</comment>
<reference evidence="4 5" key="1">
    <citation type="submission" date="2018-06" db="EMBL/GenBank/DDBJ databases">
        <title>The Genome of Cuscuta australis (Dodder) Provides Insight into the Evolution of Plant Parasitism.</title>
        <authorList>
            <person name="Liu H."/>
        </authorList>
    </citation>
    <scope>NUCLEOTIDE SEQUENCE [LARGE SCALE GENOMIC DNA]</scope>
    <source>
        <strain evidence="5">cv. Yunnan</strain>
        <tissue evidence="4">Vines</tissue>
    </source>
</reference>
<proteinExistence type="predicted"/>
<dbReference type="PANTHER" id="PTHR37751">
    <property type="entry name" value="LOW PROTEIN: M-PHASE INDUCER PHOSPHATASE-LIKE PROTEIN"/>
    <property type="match status" value="1"/>
</dbReference>
<dbReference type="InterPro" id="IPR025486">
    <property type="entry name" value="DUF4378"/>
</dbReference>
<dbReference type="EMBL" id="NQVE01000050">
    <property type="protein sequence ID" value="RAL51389.1"/>
    <property type="molecule type" value="Genomic_DNA"/>
</dbReference>
<sequence>MGRQWFSWGGGGGRSSSSGKKTRESPRKPPPAGTTAGCMCAVLQIFDLPPHRSLSSFFQQQDDNFEPTPKGVEAPRNSLEVEEIMVLKPANVAIKPKGHETKILNNVSVGINQIRTSCEFSSSECSSSSPGGARTPNLVARLMGLDLLPENNNNGSSPASTLSSSSRLDRARYLLHRSGTLSLPETPRVSMNRKSDVEIYHRNRHQQHHHRLSLQINKENVGMGSEDDEASKRVKRIVKHLKESRKFGQDITNTAAGEHRRKDSFLDTCTQVVLLKPNRPSAGKVAANGEFAHAKNHSPMSLSSPKTEDPLVKQPQKTIPKPKCHHQEIPNAITNSYKNTRQRKPPPQKEETFVRPAANTAQENKKGVKRATPLSNPNNVPTILPAVMRKDRRPSPAPEKSVQKLEKAVLFVQKSGSLLSSSPSLTYKSPAATTAAPPLELEYIQRVLKRAGIEKETPVTSSKWHSYSHPLNPSIFHYMELFHHSTLKRRSDRKLIFHLADELLAGILKSRRGSMNGSDLAEALCFKIRELPSRECHVLEDIDALIDGDLKKSDENERDEEVEGMVGEIERYLVEALVGETAAAVLEVARPYRGRRRREGGFVSQALTF</sequence>
<feature type="region of interest" description="Disordered" evidence="1">
    <location>
        <begin position="359"/>
        <end position="382"/>
    </location>
</feature>
<evidence type="ECO:0000259" key="3">
    <source>
        <dbReference type="Pfam" id="PF14383"/>
    </source>
</evidence>
<evidence type="ECO:0000313" key="5">
    <source>
        <dbReference type="Proteomes" id="UP000249390"/>
    </source>
</evidence>
<dbReference type="Pfam" id="PF14383">
    <property type="entry name" value="VARLMGL"/>
    <property type="match status" value="1"/>
</dbReference>
<protein>
    <recommendedName>
        <fullName evidence="6">DUF3741 domain-containing protein</fullName>
    </recommendedName>
</protein>
<evidence type="ECO:0008006" key="6">
    <source>
        <dbReference type="Google" id="ProtNLM"/>
    </source>
</evidence>
<organism evidence="4 5">
    <name type="scientific">Cuscuta australis</name>
    <dbReference type="NCBI Taxonomy" id="267555"/>
    <lineage>
        <taxon>Eukaryota</taxon>
        <taxon>Viridiplantae</taxon>
        <taxon>Streptophyta</taxon>
        <taxon>Embryophyta</taxon>
        <taxon>Tracheophyta</taxon>
        <taxon>Spermatophyta</taxon>
        <taxon>Magnoliopsida</taxon>
        <taxon>eudicotyledons</taxon>
        <taxon>Gunneridae</taxon>
        <taxon>Pentapetalae</taxon>
        <taxon>asterids</taxon>
        <taxon>lamiids</taxon>
        <taxon>Solanales</taxon>
        <taxon>Convolvulaceae</taxon>
        <taxon>Cuscuteae</taxon>
        <taxon>Cuscuta</taxon>
        <taxon>Cuscuta subgen. Grammica</taxon>
        <taxon>Cuscuta sect. Cleistogrammica</taxon>
    </lineage>
</organism>
<keyword evidence="5" id="KW-1185">Reference proteome</keyword>
<gene>
    <name evidence="4" type="ORF">DM860_010891</name>
</gene>
<dbReference type="AlphaFoldDB" id="A0A328E458"/>
<feature type="domain" description="DUF4378" evidence="2">
    <location>
        <begin position="440"/>
        <end position="580"/>
    </location>
</feature>
<dbReference type="Pfam" id="PF14309">
    <property type="entry name" value="DUF4378"/>
    <property type="match status" value="1"/>
</dbReference>
<feature type="domain" description="DUF3741" evidence="3">
    <location>
        <begin position="132"/>
        <end position="152"/>
    </location>
</feature>
<dbReference type="Proteomes" id="UP000249390">
    <property type="component" value="Unassembled WGS sequence"/>
</dbReference>